<dbReference type="SMART" id="SM00240">
    <property type="entry name" value="FHA"/>
    <property type="match status" value="1"/>
</dbReference>
<dbReference type="RefSeq" id="WP_159544913.1">
    <property type="nucleotide sequence ID" value="NZ_CP047156.1"/>
</dbReference>
<dbReference type="PANTHER" id="PTHR23308">
    <property type="entry name" value="NUCLEAR INHIBITOR OF PROTEIN PHOSPHATASE-1"/>
    <property type="match status" value="1"/>
</dbReference>
<dbReference type="KEGG" id="eke:EK0264_09175"/>
<protein>
    <submittedName>
        <fullName evidence="4">DUF3662 domain-containing protein</fullName>
    </submittedName>
</protein>
<dbReference type="InterPro" id="IPR000253">
    <property type="entry name" value="FHA_dom"/>
</dbReference>
<feature type="compositionally biased region" description="Pro residues" evidence="2">
    <location>
        <begin position="178"/>
        <end position="188"/>
    </location>
</feature>
<gene>
    <name evidence="4" type="ORF">EK0264_09175</name>
</gene>
<accession>A0A7L4YNG8</accession>
<dbReference type="CDD" id="cd00060">
    <property type="entry name" value="FHA"/>
    <property type="match status" value="1"/>
</dbReference>
<reference evidence="4 5" key="1">
    <citation type="journal article" date="2018" name="Int. J. Syst. Evol. Microbiol.">
        <title>Epidermidibacterium keratini gen. nov., sp. nov., a member of the family Sporichthyaceae, isolated from keratin epidermis.</title>
        <authorList>
            <person name="Lee D.G."/>
            <person name="Trujillo M.E."/>
            <person name="Kang S."/>
            <person name="Nam J.J."/>
            <person name="Kim Y.J."/>
        </authorList>
    </citation>
    <scope>NUCLEOTIDE SEQUENCE [LARGE SCALE GENOMIC DNA]</scope>
    <source>
        <strain evidence="4 5">EPI-7</strain>
    </source>
</reference>
<feature type="compositionally biased region" description="Low complexity" evidence="2">
    <location>
        <begin position="139"/>
        <end position="154"/>
    </location>
</feature>
<dbReference type="SUPFAM" id="SSF49879">
    <property type="entry name" value="SMAD/FHA domain"/>
    <property type="match status" value="1"/>
</dbReference>
<dbReference type="AlphaFoldDB" id="A0A7L4YNG8"/>
<dbReference type="Pfam" id="PF12401">
    <property type="entry name" value="FhaA_N"/>
    <property type="match status" value="1"/>
</dbReference>
<dbReference type="Gene3D" id="3.30.2320.60">
    <property type="entry name" value="FhaA, phosphopeptide-binding domain (DUF3662)"/>
    <property type="match status" value="1"/>
</dbReference>
<dbReference type="PROSITE" id="PS50006">
    <property type="entry name" value="FHA_DOMAIN"/>
    <property type="match status" value="1"/>
</dbReference>
<feature type="region of interest" description="Disordered" evidence="2">
    <location>
        <begin position="118"/>
        <end position="190"/>
    </location>
</feature>
<evidence type="ECO:0000259" key="3">
    <source>
        <dbReference type="PROSITE" id="PS50006"/>
    </source>
</evidence>
<dbReference type="Gene3D" id="2.60.200.20">
    <property type="match status" value="1"/>
</dbReference>
<evidence type="ECO:0000256" key="1">
    <source>
        <dbReference type="ARBA" id="ARBA00022553"/>
    </source>
</evidence>
<dbReference type="OrthoDB" id="151099at2"/>
<keyword evidence="5" id="KW-1185">Reference proteome</keyword>
<proteinExistence type="predicted"/>
<evidence type="ECO:0000313" key="4">
    <source>
        <dbReference type="EMBL" id="QHC00433.1"/>
    </source>
</evidence>
<dbReference type="InterPro" id="IPR050923">
    <property type="entry name" value="Cell_Proc_Reg/RNA_Proc"/>
</dbReference>
<dbReference type="InterPro" id="IPR022128">
    <property type="entry name" value="FhaA_N"/>
</dbReference>
<evidence type="ECO:0000313" key="5">
    <source>
        <dbReference type="Proteomes" id="UP000463857"/>
    </source>
</evidence>
<dbReference type="Pfam" id="PF00498">
    <property type="entry name" value="FHA"/>
    <property type="match status" value="1"/>
</dbReference>
<feature type="compositionally biased region" description="Pro residues" evidence="2">
    <location>
        <begin position="127"/>
        <end position="138"/>
    </location>
</feature>
<dbReference type="InterPro" id="IPR042287">
    <property type="entry name" value="FhaA_N_sf"/>
</dbReference>
<dbReference type="InterPro" id="IPR008984">
    <property type="entry name" value="SMAD_FHA_dom_sf"/>
</dbReference>
<feature type="compositionally biased region" description="Pro residues" evidence="2">
    <location>
        <begin position="155"/>
        <end position="165"/>
    </location>
</feature>
<organism evidence="4 5">
    <name type="scientific">Epidermidibacterium keratini</name>
    <dbReference type="NCBI Taxonomy" id="1891644"/>
    <lineage>
        <taxon>Bacteria</taxon>
        <taxon>Bacillati</taxon>
        <taxon>Actinomycetota</taxon>
        <taxon>Actinomycetes</taxon>
        <taxon>Sporichthyales</taxon>
        <taxon>Sporichthyaceae</taxon>
        <taxon>Epidermidibacterium</taxon>
    </lineage>
</organism>
<name>A0A7L4YNG8_9ACTN</name>
<dbReference type="FunCoup" id="A0A7L4YNG8">
    <property type="interactions" value="1"/>
</dbReference>
<dbReference type="EMBL" id="CP047156">
    <property type="protein sequence ID" value="QHC00433.1"/>
    <property type="molecule type" value="Genomic_DNA"/>
</dbReference>
<evidence type="ECO:0000256" key="2">
    <source>
        <dbReference type="SAM" id="MobiDB-lite"/>
    </source>
</evidence>
<keyword evidence="1" id="KW-0597">Phosphoprotein</keyword>
<dbReference type="InParanoid" id="A0A7L4YNG8"/>
<sequence>MGVFSRFERKLESGVGNAFARMFKGKVHPAEIARALQQDADANRTEIAPGRVLVPNRYVVRLGPSDYDHLHEWEKQLSRSLADMAREQFDDEGWSTYGAIKISFTRDESLRTGVFDIESGVDNAPDSVPPSAPAPPPRQTAAQPAGQPAAAGGPALPPVPPPPPVGLAQPTRHLGTYAPPPAPAPQRPAAPALKHTIVIDGPGTRFEIGEGSSTIGRGSTATVRVTDNGISREHAQINVRGPIAVIRDLNSTNGTLVNGRRVSEMTLRHGDVIRLGRSVLVYRYESGDAR</sequence>
<feature type="domain" description="FHA" evidence="3">
    <location>
        <begin position="213"/>
        <end position="262"/>
    </location>
</feature>
<dbReference type="Proteomes" id="UP000463857">
    <property type="component" value="Chromosome"/>
</dbReference>